<dbReference type="Proteomes" id="UP001331761">
    <property type="component" value="Unassembled WGS sequence"/>
</dbReference>
<dbReference type="Pfam" id="PF01431">
    <property type="entry name" value="Peptidase_M13"/>
    <property type="match status" value="1"/>
</dbReference>
<feature type="domain" description="Peptidase M13 C-terminal" evidence="1">
    <location>
        <begin position="3"/>
        <end position="57"/>
    </location>
</feature>
<organism evidence="2 3">
    <name type="scientific">Trichostrongylus colubriformis</name>
    <name type="common">Black scour worm</name>
    <dbReference type="NCBI Taxonomy" id="6319"/>
    <lineage>
        <taxon>Eukaryota</taxon>
        <taxon>Metazoa</taxon>
        <taxon>Ecdysozoa</taxon>
        <taxon>Nematoda</taxon>
        <taxon>Chromadorea</taxon>
        <taxon>Rhabditida</taxon>
        <taxon>Rhabditina</taxon>
        <taxon>Rhabditomorpha</taxon>
        <taxon>Strongyloidea</taxon>
        <taxon>Trichostrongylidae</taxon>
        <taxon>Trichostrongylus</taxon>
    </lineage>
</organism>
<dbReference type="SUPFAM" id="SSF55486">
    <property type="entry name" value="Metalloproteases ('zincins'), catalytic domain"/>
    <property type="match status" value="1"/>
</dbReference>
<dbReference type="EMBL" id="WIXE01018422">
    <property type="protein sequence ID" value="KAK5970915.1"/>
    <property type="molecule type" value="Genomic_DNA"/>
</dbReference>
<dbReference type="InterPro" id="IPR000718">
    <property type="entry name" value="Peptidase_M13"/>
</dbReference>
<keyword evidence="3" id="KW-1185">Reference proteome</keyword>
<reference evidence="2 3" key="1">
    <citation type="submission" date="2019-10" db="EMBL/GenBank/DDBJ databases">
        <title>Assembly and Annotation for the nematode Trichostrongylus colubriformis.</title>
        <authorList>
            <person name="Martin J."/>
        </authorList>
    </citation>
    <scope>NUCLEOTIDE SEQUENCE [LARGE SCALE GENOMIC DNA]</scope>
    <source>
        <strain evidence="2">G859</strain>
        <tissue evidence="2">Whole worm</tissue>
    </source>
</reference>
<name>A0AAN8FJL5_TRICO</name>
<sequence length="58" mass="6574">MNFCAKMSDFSLYRQLDKEHSPGMYRVNTVISNFPPFGQAFFCSPTSPMANGSECSLW</sequence>
<protein>
    <recommendedName>
        <fullName evidence="1">Peptidase M13 C-terminal domain-containing protein</fullName>
    </recommendedName>
</protein>
<dbReference type="InterPro" id="IPR024079">
    <property type="entry name" value="MetalloPept_cat_dom_sf"/>
</dbReference>
<dbReference type="GO" id="GO:0006508">
    <property type="term" value="P:proteolysis"/>
    <property type="evidence" value="ECO:0007669"/>
    <property type="project" value="InterPro"/>
</dbReference>
<gene>
    <name evidence="2" type="ORF">GCK32_005881</name>
</gene>
<dbReference type="AlphaFoldDB" id="A0AAN8FJL5"/>
<dbReference type="InterPro" id="IPR018497">
    <property type="entry name" value="Peptidase_M13_C"/>
</dbReference>
<comment type="caution">
    <text evidence="2">The sequence shown here is derived from an EMBL/GenBank/DDBJ whole genome shotgun (WGS) entry which is preliminary data.</text>
</comment>
<dbReference type="PROSITE" id="PS51885">
    <property type="entry name" value="NEPRILYSIN"/>
    <property type="match status" value="1"/>
</dbReference>
<accession>A0AAN8FJL5</accession>
<dbReference type="GO" id="GO:0004222">
    <property type="term" value="F:metalloendopeptidase activity"/>
    <property type="evidence" value="ECO:0007669"/>
    <property type="project" value="InterPro"/>
</dbReference>
<evidence type="ECO:0000313" key="2">
    <source>
        <dbReference type="EMBL" id="KAK5970915.1"/>
    </source>
</evidence>
<evidence type="ECO:0000313" key="3">
    <source>
        <dbReference type="Proteomes" id="UP001331761"/>
    </source>
</evidence>
<proteinExistence type="predicted"/>
<evidence type="ECO:0000259" key="1">
    <source>
        <dbReference type="Pfam" id="PF01431"/>
    </source>
</evidence>
<dbReference type="Gene3D" id="3.40.390.10">
    <property type="entry name" value="Collagenase (Catalytic Domain)"/>
    <property type="match status" value="1"/>
</dbReference>